<dbReference type="InterPro" id="IPR003594">
    <property type="entry name" value="HATPase_dom"/>
</dbReference>
<dbReference type="EMBL" id="QRDW01000001">
    <property type="protein sequence ID" value="RED53230.1"/>
    <property type="molecule type" value="Genomic_DNA"/>
</dbReference>
<keyword evidence="1" id="KW-0723">Serine/threonine-protein kinase</keyword>
<dbReference type="InterPro" id="IPR050267">
    <property type="entry name" value="Anti-sigma-factor_SerPK"/>
</dbReference>
<evidence type="ECO:0000313" key="4">
    <source>
        <dbReference type="Proteomes" id="UP000256845"/>
    </source>
</evidence>
<dbReference type="Gene3D" id="3.30.565.10">
    <property type="entry name" value="Histidine kinase-like ATPase, C-terminal domain"/>
    <property type="match status" value="1"/>
</dbReference>
<sequence>MADLGAGLLEFSIAPDLSEITRCGEAWGRMAEAAELSETERFQVDLVIDEILSNIIKYTVVGADEFNAGLRIELSDERIILHIWDQGDRFNPLTQAEKPDLDASLEDRKIGGLGIHFVRDLMDDVTYVREGGYNRLCLMKMRKREKDGNP</sequence>
<dbReference type="PANTHER" id="PTHR35526">
    <property type="entry name" value="ANTI-SIGMA-F FACTOR RSBW-RELATED"/>
    <property type="match status" value="1"/>
</dbReference>
<dbReference type="CDD" id="cd16936">
    <property type="entry name" value="HATPase_RsbW-like"/>
    <property type="match status" value="1"/>
</dbReference>
<evidence type="ECO:0000256" key="1">
    <source>
        <dbReference type="ARBA" id="ARBA00022527"/>
    </source>
</evidence>
<dbReference type="Proteomes" id="UP000256845">
    <property type="component" value="Unassembled WGS sequence"/>
</dbReference>
<dbReference type="SUPFAM" id="SSF55874">
    <property type="entry name" value="ATPase domain of HSP90 chaperone/DNA topoisomerase II/histidine kinase"/>
    <property type="match status" value="1"/>
</dbReference>
<feature type="domain" description="Histidine kinase/HSP90-like ATPase" evidence="2">
    <location>
        <begin position="17"/>
        <end position="139"/>
    </location>
</feature>
<keyword evidence="3" id="KW-0418">Kinase</keyword>
<organism evidence="3 4">
    <name type="scientific">Aestuariispira insulae</name>
    <dbReference type="NCBI Taxonomy" id="1461337"/>
    <lineage>
        <taxon>Bacteria</taxon>
        <taxon>Pseudomonadati</taxon>
        <taxon>Pseudomonadota</taxon>
        <taxon>Alphaproteobacteria</taxon>
        <taxon>Rhodospirillales</taxon>
        <taxon>Kiloniellaceae</taxon>
        <taxon>Aestuariispira</taxon>
    </lineage>
</organism>
<dbReference type="RefSeq" id="WP_115934388.1">
    <property type="nucleotide sequence ID" value="NZ_QRDW01000001.1"/>
</dbReference>
<dbReference type="OrthoDB" id="9792240at2"/>
<keyword evidence="3" id="KW-0808">Transferase</keyword>
<accession>A0A3D9HUW9</accession>
<name>A0A3D9HUW9_9PROT</name>
<proteinExistence type="predicted"/>
<dbReference type="AlphaFoldDB" id="A0A3D9HUW9"/>
<evidence type="ECO:0000259" key="2">
    <source>
        <dbReference type="Pfam" id="PF13581"/>
    </source>
</evidence>
<dbReference type="GO" id="GO:0004674">
    <property type="term" value="F:protein serine/threonine kinase activity"/>
    <property type="evidence" value="ECO:0007669"/>
    <property type="project" value="UniProtKB-KW"/>
</dbReference>
<gene>
    <name evidence="3" type="ORF">DFP90_10112</name>
</gene>
<comment type="caution">
    <text evidence="3">The sequence shown here is derived from an EMBL/GenBank/DDBJ whole genome shotgun (WGS) entry which is preliminary data.</text>
</comment>
<dbReference type="Pfam" id="PF13581">
    <property type="entry name" value="HATPase_c_2"/>
    <property type="match status" value="1"/>
</dbReference>
<reference evidence="3 4" key="1">
    <citation type="submission" date="2018-07" db="EMBL/GenBank/DDBJ databases">
        <title>Genomic Encyclopedia of Type Strains, Phase III (KMG-III): the genomes of soil and plant-associated and newly described type strains.</title>
        <authorList>
            <person name="Whitman W."/>
        </authorList>
    </citation>
    <scope>NUCLEOTIDE SEQUENCE [LARGE SCALE GENOMIC DNA]</scope>
    <source>
        <strain evidence="3 4">CECT 8488</strain>
    </source>
</reference>
<dbReference type="InterPro" id="IPR036890">
    <property type="entry name" value="HATPase_C_sf"/>
</dbReference>
<evidence type="ECO:0000313" key="3">
    <source>
        <dbReference type="EMBL" id="RED53230.1"/>
    </source>
</evidence>
<protein>
    <submittedName>
        <fullName evidence="3">Serine/threonine-protein kinase RsbW</fullName>
    </submittedName>
</protein>
<keyword evidence="4" id="KW-1185">Reference proteome</keyword>